<name>A0AAX2ZLG1_9FIRM</name>
<dbReference type="Proteomes" id="UP001198983">
    <property type="component" value="Chromosome"/>
</dbReference>
<protein>
    <submittedName>
        <fullName evidence="1">Uncharacterized protein</fullName>
    </submittedName>
</protein>
<dbReference type="KEGG" id="tem:JW646_05650"/>
<gene>
    <name evidence="1" type="ORF">JW646_05650</name>
</gene>
<dbReference type="RefSeq" id="WP_228416875.1">
    <property type="nucleotide sequence ID" value="NZ_CP081135.1"/>
</dbReference>
<reference evidence="1 2" key="1">
    <citation type="journal article" date="2023" name="Int. J. Syst. Evol. Microbiol.">
        <title>Terrisporobacter hibernicus sp. nov., isolated from bovine faeces in Northern Ireland.</title>
        <authorList>
            <person name="Mitchell M."/>
            <person name="Nguyen S.V."/>
            <person name="Connor M."/>
            <person name="Fairley D.J."/>
            <person name="Donoghue O."/>
            <person name="Marshall H."/>
            <person name="Koolman L."/>
            <person name="McMullan G."/>
            <person name="Schaffer K.E."/>
            <person name="McGrath J.W."/>
            <person name="Fanning S."/>
        </authorList>
    </citation>
    <scope>NUCLEOTIDE SEQUENCE [LARGE SCALE GENOMIC DNA]</scope>
    <source>
        <strain evidence="1 2">MCA3</strain>
    </source>
</reference>
<organism evidence="1 2">
    <name type="scientific">Terrisporobacter hibernicus</name>
    <dbReference type="NCBI Taxonomy" id="2813371"/>
    <lineage>
        <taxon>Bacteria</taxon>
        <taxon>Bacillati</taxon>
        <taxon>Bacillota</taxon>
        <taxon>Clostridia</taxon>
        <taxon>Peptostreptococcales</taxon>
        <taxon>Peptostreptococcaceae</taxon>
        <taxon>Terrisporobacter</taxon>
    </lineage>
</organism>
<proteinExistence type="predicted"/>
<dbReference type="AlphaFoldDB" id="A0AAX2ZLG1"/>
<dbReference type="EMBL" id="CP081135">
    <property type="protein sequence ID" value="UEL48934.1"/>
    <property type="molecule type" value="Genomic_DNA"/>
</dbReference>
<evidence type="ECO:0000313" key="1">
    <source>
        <dbReference type="EMBL" id="UEL48934.1"/>
    </source>
</evidence>
<keyword evidence="2" id="KW-1185">Reference proteome</keyword>
<evidence type="ECO:0000313" key="2">
    <source>
        <dbReference type="Proteomes" id="UP001198983"/>
    </source>
</evidence>
<accession>A0AAX2ZLG1</accession>
<sequence length="153" mass="17722">MSFFSGELRTFDLCKMNEEVCKKATVKTCYKGISTCLKEDEKSKQIEELLKYKGQLYYFFGRRNEQYLSCINGENYLINDESKGNSQGIYMSDAYINAYEDINLGFLILCNGENIEIHPAIEGESIECRRCEIVDDCGDLNKEMKSFINKYIL</sequence>